<proteinExistence type="predicted"/>
<organism evidence="3 4">
    <name type="scientific">Coturnix japonica</name>
    <name type="common">Japanese quail</name>
    <name type="synonym">Coturnix coturnix japonica</name>
    <dbReference type="NCBI Taxonomy" id="93934"/>
    <lineage>
        <taxon>Eukaryota</taxon>
        <taxon>Metazoa</taxon>
        <taxon>Chordata</taxon>
        <taxon>Craniata</taxon>
        <taxon>Vertebrata</taxon>
        <taxon>Euteleostomi</taxon>
        <taxon>Archelosauria</taxon>
        <taxon>Archosauria</taxon>
        <taxon>Dinosauria</taxon>
        <taxon>Saurischia</taxon>
        <taxon>Theropoda</taxon>
        <taxon>Coelurosauria</taxon>
        <taxon>Aves</taxon>
        <taxon>Neognathae</taxon>
        <taxon>Galloanserae</taxon>
        <taxon>Galliformes</taxon>
        <taxon>Phasianidae</taxon>
        <taxon>Perdicinae</taxon>
        <taxon>Coturnix</taxon>
    </lineage>
</organism>
<dbReference type="Ensembl" id="ENSCJPT00005007076.1">
    <property type="protein sequence ID" value="ENSCJPP00005004169.1"/>
    <property type="gene ID" value="ENSCJPG00005004198.1"/>
</dbReference>
<reference evidence="3" key="3">
    <citation type="submission" date="2025-09" db="UniProtKB">
        <authorList>
            <consortium name="Ensembl"/>
        </authorList>
    </citation>
    <scope>IDENTIFICATION</scope>
</reference>
<accession>A0A8C2SUW4</accession>
<sequence>QSRPRASPGDSAPPAPATPSFAELLQLVQRGQAPAGVRYPNASPTNDSPTASRLPRPPKPWESHPGRWGMRELLPAQLLILTAPSSWCSASH</sequence>
<dbReference type="AlphaFoldDB" id="A0A8C2SUW4"/>
<reference evidence="3" key="1">
    <citation type="submission" date="2015-11" db="EMBL/GenBank/DDBJ databases">
        <authorList>
            <consortium name="International Coturnix japonica Genome Analysis Consortium"/>
            <person name="Warren W."/>
            <person name="Burt D.W."/>
            <person name="Antin P.B."/>
            <person name="Lanford R."/>
            <person name="Gros J."/>
            <person name="Wilson R.K."/>
        </authorList>
    </citation>
    <scope>NUCLEOTIDE SEQUENCE [LARGE SCALE GENOMIC DNA]</scope>
</reference>
<dbReference type="Proteomes" id="UP000694412">
    <property type="component" value="Chromosome 3"/>
</dbReference>
<dbReference type="PANTHER" id="PTHR40657:SF1">
    <property type="entry name" value="RIKEN CDNA 2310039H08 GENE"/>
    <property type="match status" value="1"/>
</dbReference>
<dbReference type="Pfam" id="PF17733">
    <property type="entry name" value="KPWE_dom"/>
    <property type="match status" value="1"/>
</dbReference>
<reference evidence="3" key="2">
    <citation type="submission" date="2025-08" db="UniProtKB">
        <authorList>
            <consortium name="Ensembl"/>
        </authorList>
    </citation>
    <scope>IDENTIFICATION</scope>
</reference>
<evidence type="ECO:0000256" key="1">
    <source>
        <dbReference type="SAM" id="MobiDB-lite"/>
    </source>
</evidence>
<dbReference type="GeneTree" id="ENSGT00960000189642"/>
<evidence type="ECO:0000313" key="4">
    <source>
        <dbReference type="Proteomes" id="UP000694412"/>
    </source>
</evidence>
<evidence type="ECO:0000259" key="2">
    <source>
        <dbReference type="Pfam" id="PF17733"/>
    </source>
</evidence>
<evidence type="ECO:0000313" key="3">
    <source>
        <dbReference type="Ensembl" id="ENSCJPP00005004169.1"/>
    </source>
</evidence>
<name>A0A8C2SUW4_COTJA</name>
<feature type="region of interest" description="Disordered" evidence="1">
    <location>
        <begin position="30"/>
        <end position="67"/>
    </location>
</feature>
<feature type="compositionally biased region" description="Polar residues" evidence="1">
    <location>
        <begin position="42"/>
        <end position="51"/>
    </location>
</feature>
<dbReference type="PANTHER" id="PTHR40657">
    <property type="entry name" value="HYPOTHETICAL PROTEIN LOC681367"/>
    <property type="match status" value="1"/>
</dbReference>
<dbReference type="InterPro" id="IPR040554">
    <property type="entry name" value="KPWE_PEX14_dom"/>
</dbReference>
<protein>
    <recommendedName>
        <fullName evidence="2">Peroxisomal membrane protein PEX14-like KPWE domain-containing protein</fullName>
    </recommendedName>
</protein>
<feature type="domain" description="Peroxisomal membrane protein PEX14-like KPWE" evidence="2">
    <location>
        <begin position="16"/>
        <end position="62"/>
    </location>
</feature>
<keyword evidence="4" id="KW-1185">Reference proteome</keyword>
<dbReference type="InterPro" id="IPR039995">
    <property type="entry name" value="PEX39"/>
</dbReference>